<evidence type="ECO:0000259" key="5">
    <source>
        <dbReference type="PROSITE" id="PS50893"/>
    </source>
</evidence>
<dbReference type="SUPFAM" id="SSF52540">
    <property type="entry name" value="P-loop containing nucleoside triphosphate hydrolases"/>
    <property type="match status" value="1"/>
</dbReference>
<dbReference type="PANTHER" id="PTHR42788:SF13">
    <property type="entry name" value="ALIPHATIC SULFONATES IMPORT ATP-BINDING PROTEIN SSUB"/>
    <property type="match status" value="1"/>
</dbReference>
<evidence type="ECO:0000313" key="7">
    <source>
        <dbReference type="Proteomes" id="UP001523392"/>
    </source>
</evidence>
<dbReference type="InterPro" id="IPR017871">
    <property type="entry name" value="ABC_transporter-like_CS"/>
</dbReference>
<evidence type="ECO:0000256" key="3">
    <source>
        <dbReference type="ARBA" id="ARBA00022741"/>
    </source>
</evidence>
<evidence type="ECO:0000256" key="1">
    <source>
        <dbReference type="ARBA" id="ARBA00005417"/>
    </source>
</evidence>
<keyword evidence="2" id="KW-0813">Transport</keyword>
<comment type="caution">
    <text evidence="6">The sequence shown here is derived from an EMBL/GenBank/DDBJ whole genome shotgun (WGS) entry which is preliminary data.</text>
</comment>
<protein>
    <submittedName>
        <fullName evidence="6">ABC transporter ATP-binding protein</fullName>
    </submittedName>
</protein>
<gene>
    <name evidence="6" type="ORF">JYK14_14225</name>
</gene>
<organism evidence="6 7">
    <name type="scientific">Siccirubricoccus soli</name>
    <dbReference type="NCBI Taxonomy" id="2899147"/>
    <lineage>
        <taxon>Bacteria</taxon>
        <taxon>Pseudomonadati</taxon>
        <taxon>Pseudomonadota</taxon>
        <taxon>Alphaproteobacteria</taxon>
        <taxon>Acetobacterales</taxon>
        <taxon>Roseomonadaceae</taxon>
        <taxon>Siccirubricoccus</taxon>
    </lineage>
</organism>
<reference evidence="6 7" key="1">
    <citation type="submission" date="2021-12" db="EMBL/GenBank/DDBJ databases">
        <title>Siccirubricoccus leaddurans sp. nov., a high concentration Zn2+ tolerance bacterium.</title>
        <authorList>
            <person name="Cao Y."/>
        </authorList>
    </citation>
    <scope>NUCLEOTIDE SEQUENCE [LARGE SCALE GENOMIC DNA]</scope>
    <source>
        <strain evidence="6 7">KC 17139</strain>
    </source>
</reference>
<dbReference type="PANTHER" id="PTHR42788">
    <property type="entry name" value="TAURINE IMPORT ATP-BINDING PROTEIN-RELATED"/>
    <property type="match status" value="1"/>
</dbReference>
<evidence type="ECO:0000256" key="2">
    <source>
        <dbReference type="ARBA" id="ARBA00022448"/>
    </source>
</evidence>
<dbReference type="SMART" id="SM00382">
    <property type="entry name" value="AAA"/>
    <property type="match status" value="1"/>
</dbReference>
<dbReference type="InterPro" id="IPR003439">
    <property type="entry name" value="ABC_transporter-like_ATP-bd"/>
</dbReference>
<comment type="similarity">
    <text evidence="1">Belongs to the ABC transporter superfamily.</text>
</comment>
<dbReference type="InterPro" id="IPR003593">
    <property type="entry name" value="AAA+_ATPase"/>
</dbReference>
<accession>A0ABT1D5V1</accession>
<sequence>MDAMLAEAPAAATDSRRVKISIRGAEKRFGDMVALKGVDLDLYENSFTCLLGPSGCGKSTLLNMIAGFTQPTAGQVLVDGKAVQGPSADRGVVFQEYALFPWRTAIDNVAFGPMLKGMPKAQQREIAKRYLAMVGLAGHEGKYPGNLSGGMKQRVAIARALANDPSVLLMDEPFGALDAQTRETLQEEMLRIWEHERKTVVFVTHSISEAIFLADRIVVMATKPGAVKQVFDLDLPRPRERSESGFVRLEKEIKLLVRAEVQKLGVI</sequence>
<dbReference type="Proteomes" id="UP001523392">
    <property type="component" value="Unassembled WGS sequence"/>
</dbReference>
<dbReference type="InterPro" id="IPR027417">
    <property type="entry name" value="P-loop_NTPase"/>
</dbReference>
<dbReference type="RefSeq" id="WP_252953944.1">
    <property type="nucleotide sequence ID" value="NZ_JAFIRR010000086.1"/>
</dbReference>
<evidence type="ECO:0000313" key="6">
    <source>
        <dbReference type="EMBL" id="MCO6417313.1"/>
    </source>
</evidence>
<dbReference type="GO" id="GO:0005524">
    <property type="term" value="F:ATP binding"/>
    <property type="evidence" value="ECO:0007669"/>
    <property type="project" value="UniProtKB-KW"/>
</dbReference>
<keyword evidence="4 6" id="KW-0067">ATP-binding</keyword>
<dbReference type="Pfam" id="PF00005">
    <property type="entry name" value="ABC_tran"/>
    <property type="match status" value="1"/>
</dbReference>
<dbReference type="EMBL" id="JAFIRR010000086">
    <property type="protein sequence ID" value="MCO6417313.1"/>
    <property type="molecule type" value="Genomic_DNA"/>
</dbReference>
<dbReference type="CDD" id="cd03293">
    <property type="entry name" value="ABC_NrtD_SsuB_transporters"/>
    <property type="match status" value="1"/>
</dbReference>
<feature type="domain" description="ABC transporter" evidence="5">
    <location>
        <begin position="20"/>
        <end position="247"/>
    </location>
</feature>
<proteinExistence type="inferred from homology"/>
<dbReference type="Gene3D" id="3.40.50.300">
    <property type="entry name" value="P-loop containing nucleotide triphosphate hydrolases"/>
    <property type="match status" value="1"/>
</dbReference>
<keyword evidence="3" id="KW-0547">Nucleotide-binding</keyword>
<name>A0ABT1D5V1_9PROT</name>
<dbReference type="PROSITE" id="PS00211">
    <property type="entry name" value="ABC_TRANSPORTER_1"/>
    <property type="match status" value="1"/>
</dbReference>
<dbReference type="InterPro" id="IPR050166">
    <property type="entry name" value="ABC_transporter_ATP-bind"/>
</dbReference>
<evidence type="ECO:0000256" key="4">
    <source>
        <dbReference type="ARBA" id="ARBA00022840"/>
    </source>
</evidence>
<dbReference type="PROSITE" id="PS50893">
    <property type="entry name" value="ABC_TRANSPORTER_2"/>
    <property type="match status" value="1"/>
</dbReference>
<keyword evidence="7" id="KW-1185">Reference proteome</keyword>